<dbReference type="Pfam" id="PF07394">
    <property type="entry name" value="DUF1501"/>
    <property type="match status" value="1"/>
</dbReference>
<accession>A0A4Q0MKY0</accession>
<comment type="caution">
    <text evidence="1">The sequence shown here is derived from an EMBL/GenBank/DDBJ whole genome shotgun (WGS) entry which is preliminary data.</text>
</comment>
<dbReference type="InterPro" id="IPR006311">
    <property type="entry name" value="TAT_signal"/>
</dbReference>
<reference evidence="1 2" key="1">
    <citation type="submission" date="2018-12" db="EMBL/GenBank/DDBJ databases">
        <title>bacterium Hansschlegelia zhihuaiae S113.</title>
        <authorList>
            <person name="He J."/>
        </authorList>
    </citation>
    <scope>NUCLEOTIDE SEQUENCE [LARGE SCALE GENOMIC DNA]</scope>
    <source>
        <strain evidence="1 2">S 113</strain>
    </source>
</reference>
<proteinExistence type="predicted"/>
<name>A0A4Q0MKY0_9HYPH</name>
<dbReference type="EMBL" id="RYFI01000007">
    <property type="protein sequence ID" value="RXF73759.1"/>
    <property type="molecule type" value="Genomic_DNA"/>
</dbReference>
<dbReference type="RefSeq" id="WP_128777205.1">
    <property type="nucleotide sequence ID" value="NZ_RYFI01000007.1"/>
</dbReference>
<dbReference type="InterPro" id="IPR010869">
    <property type="entry name" value="DUF1501"/>
</dbReference>
<dbReference type="Proteomes" id="UP000289708">
    <property type="component" value="Unassembled WGS sequence"/>
</dbReference>
<protein>
    <submittedName>
        <fullName evidence="1">DUF1501 domain-containing protein</fullName>
    </submittedName>
</protein>
<sequence length="415" mass="43174">MTMTDIRDRDSLVCCDRRLFLAGMSSLTAALMLPRMASAAGARDPRLVVVILRGALDGLSAVPPVGDPSYEGLRPDIALKLAGPNGALKLDDTFALNPGLSRLHAMVKRGEALVVHAVATGYRDRSHFDGQDALENGTSSAKALDTGWLNRAVAAMPAAGRAQPVKGLGIGASVPLILRGPSPTVSWVPPRLDTAKADTIDRLAALYAARDPELAKALEAGIEIDRMATVGNKETGAAPGLSRLQQNFVQLAQGCARLMAGSGGPRVAALSYDGWDTHTKEGAGDGRLAQLLGGLDLALDSLRTGLADAWKDTAVVVITEFGRTARENGADGTDHGNGTVAFLLGGAVKGGRVIADWPGLKERDLFEGRDLAPTTDLRAILKGVLADHLGVPAGVLADKVFPGSERIAPAKGLMV</sequence>
<dbReference type="OrthoDB" id="9779968at2"/>
<dbReference type="PANTHER" id="PTHR43737">
    <property type="entry name" value="BLL7424 PROTEIN"/>
    <property type="match status" value="1"/>
</dbReference>
<evidence type="ECO:0000313" key="2">
    <source>
        <dbReference type="Proteomes" id="UP000289708"/>
    </source>
</evidence>
<dbReference type="AlphaFoldDB" id="A0A4Q0MKY0"/>
<dbReference type="PANTHER" id="PTHR43737:SF1">
    <property type="entry name" value="DUF1501 DOMAIN-CONTAINING PROTEIN"/>
    <property type="match status" value="1"/>
</dbReference>
<keyword evidence="2" id="KW-1185">Reference proteome</keyword>
<dbReference type="PROSITE" id="PS51318">
    <property type="entry name" value="TAT"/>
    <property type="match status" value="1"/>
</dbReference>
<gene>
    <name evidence="1" type="ORF">EK403_09250</name>
</gene>
<organism evidence="1 2">
    <name type="scientific">Hansschlegelia zhihuaiae</name>
    <dbReference type="NCBI Taxonomy" id="405005"/>
    <lineage>
        <taxon>Bacteria</taxon>
        <taxon>Pseudomonadati</taxon>
        <taxon>Pseudomonadota</taxon>
        <taxon>Alphaproteobacteria</taxon>
        <taxon>Hyphomicrobiales</taxon>
        <taxon>Methylopilaceae</taxon>
        <taxon>Hansschlegelia</taxon>
    </lineage>
</organism>
<evidence type="ECO:0000313" key="1">
    <source>
        <dbReference type="EMBL" id="RXF73759.1"/>
    </source>
</evidence>